<evidence type="ECO:0000313" key="4">
    <source>
        <dbReference type="EMBL" id="GGB91905.1"/>
    </source>
</evidence>
<dbReference type="PROSITE" id="PS50404">
    <property type="entry name" value="GST_NTER"/>
    <property type="match status" value="1"/>
</dbReference>
<dbReference type="SUPFAM" id="SSF47616">
    <property type="entry name" value="GST C-terminal domain-like"/>
    <property type="match status" value="1"/>
</dbReference>
<dbReference type="InterPro" id="IPR034333">
    <property type="entry name" value="GST_Zeta_N"/>
</dbReference>
<evidence type="ECO:0000313" key="5">
    <source>
        <dbReference type="Proteomes" id="UP000629025"/>
    </source>
</evidence>
<dbReference type="InterPro" id="IPR010987">
    <property type="entry name" value="Glutathione-S-Trfase_C-like"/>
</dbReference>
<reference evidence="5" key="1">
    <citation type="journal article" date="2019" name="Int. J. Syst. Evol. Microbiol.">
        <title>The Global Catalogue of Microorganisms (GCM) 10K type strain sequencing project: providing services to taxonomists for standard genome sequencing and annotation.</title>
        <authorList>
            <consortium name="The Broad Institute Genomics Platform"/>
            <consortium name="The Broad Institute Genome Sequencing Center for Infectious Disease"/>
            <person name="Wu L."/>
            <person name="Ma J."/>
        </authorList>
    </citation>
    <scope>NUCLEOTIDE SEQUENCE [LARGE SCALE GENOMIC DNA]</scope>
    <source>
        <strain evidence="5">CGMCC 1.15341</strain>
    </source>
</reference>
<dbReference type="InterPro" id="IPR036282">
    <property type="entry name" value="Glutathione-S-Trfase_C_sf"/>
</dbReference>
<dbReference type="SFLD" id="SFLDS00019">
    <property type="entry name" value="Glutathione_Transferase_(cytos"/>
    <property type="match status" value="1"/>
</dbReference>
<dbReference type="PROSITE" id="PS50405">
    <property type="entry name" value="GST_CTER"/>
    <property type="match status" value="1"/>
</dbReference>
<dbReference type="CDD" id="cd03191">
    <property type="entry name" value="GST_C_Zeta"/>
    <property type="match status" value="1"/>
</dbReference>
<dbReference type="PANTHER" id="PTHR42673:SF21">
    <property type="entry name" value="GLUTATHIONE S-TRANSFERASE YFCF"/>
    <property type="match status" value="1"/>
</dbReference>
<keyword evidence="4" id="KW-0413">Isomerase</keyword>
<organism evidence="4 5">
    <name type="scientific">Marinobacterium zhoushanense</name>
    <dbReference type="NCBI Taxonomy" id="1679163"/>
    <lineage>
        <taxon>Bacteria</taxon>
        <taxon>Pseudomonadati</taxon>
        <taxon>Pseudomonadota</taxon>
        <taxon>Gammaproteobacteria</taxon>
        <taxon>Oceanospirillales</taxon>
        <taxon>Oceanospirillaceae</taxon>
        <taxon>Marinobacterium</taxon>
    </lineage>
</organism>
<dbReference type="Gene3D" id="1.20.1050.10">
    <property type="match status" value="1"/>
</dbReference>
<sequence>MTDNTLYTYWRSSAAYRVRIALHLKGIAHRNEYIHLVKDGGQQRLDRYRSINPQQLVPAWRDDNGVLTQSLAIVEYLDECYPEPPLLPRQSYDRARVRALALAVATDIHPINNLRVLKYLRHELGAQDEQINAWYRHWVEIGLDALEQSVGDRGYCFGNSVTLADLCLVPQLYNARRFEVSLDLYPRLLAIESNCLALDAFRLAAPAAQPDAQS</sequence>
<dbReference type="InterPro" id="IPR036249">
    <property type="entry name" value="Thioredoxin-like_sf"/>
</dbReference>
<evidence type="ECO:0000259" key="2">
    <source>
        <dbReference type="PROSITE" id="PS50404"/>
    </source>
</evidence>
<dbReference type="Gene3D" id="3.40.30.10">
    <property type="entry name" value="Glutaredoxin"/>
    <property type="match status" value="1"/>
</dbReference>
<dbReference type="Pfam" id="PF13417">
    <property type="entry name" value="GST_N_3"/>
    <property type="match status" value="1"/>
</dbReference>
<feature type="domain" description="GST N-terminal" evidence="2">
    <location>
        <begin position="2"/>
        <end position="85"/>
    </location>
</feature>
<dbReference type="InterPro" id="IPR004045">
    <property type="entry name" value="Glutathione_S-Trfase_N"/>
</dbReference>
<evidence type="ECO:0000259" key="3">
    <source>
        <dbReference type="PROSITE" id="PS50405"/>
    </source>
</evidence>
<dbReference type="GO" id="GO:0016853">
    <property type="term" value="F:isomerase activity"/>
    <property type="evidence" value="ECO:0007669"/>
    <property type="project" value="UniProtKB-KW"/>
</dbReference>
<dbReference type="Pfam" id="PF13410">
    <property type="entry name" value="GST_C_2"/>
    <property type="match status" value="1"/>
</dbReference>
<dbReference type="SUPFAM" id="SSF52833">
    <property type="entry name" value="Thioredoxin-like"/>
    <property type="match status" value="1"/>
</dbReference>
<dbReference type="SFLD" id="SFLDG00358">
    <property type="entry name" value="Main_(cytGST)"/>
    <property type="match status" value="1"/>
</dbReference>
<keyword evidence="5" id="KW-1185">Reference proteome</keyword>
<dbReference type="NCBIfam" id="TIGR01262">
    <property type="entry name" value="maiA"/>
    <property type="match status" value="1"/>
</dbReference>
<accession>A0ABQ1K9I6</accession>
<name>A0ABQ1K9I6_9GAMM</name>
<feature type="domain" description="GST C-terminal" evidence="3">
    <location>
        <begin position="90"/>
        <end position="214"/>
    </location>
</feature>
<dbReference type="CDD" id="cd03042">
    <property type="entry name" value="GST_N_Zeta"/>
    <property type="match status" value="1"/>
</dbReference>
<gene>
    <name evidence="4" type="ORF">GCM10011352_17460</name>
</gene>
<dbReference type="RefSeq" id="WP_188747352.1">
    <property type="nucleotide sequence ID" value="NZ_BMIJ01000003.1"/>
</dbReference>
<comment type="similarity">
    <text evidence="1">Belongs to the GST superfamily. Zeta family.</text>
</comment>
<dbReference type="PANTHER" id="PTHR42673">
    <property type="entry name" value="MALEYLACETOACETATE ISOMERASE"/>
    <property type="match status" value="1"/>
</dbReference>
<dbReference type="InterPro" id="IPR034330">
    <property type="entry name" value="GST_Zeta_C"/>
</dbReference>
<dbReference type="Proteomes" id="UP000629025">
    <property type="component" value="Unassembled WGS sequence"/>
</dbReference>
<protein>
    <submittedName>
        <fullName evidence="4">Maleylacetoacetate isomerase</fullName>
    </submittedName>
</protein>
<evidence type="ECO:0000256" key="1">
    <source>
        <dbReference type="ARBA" id="ARBA00010007"/>
    </source>
</evidence>
<dbReference type="InterPro" id="IPR040079">
    <property type="entry name" value="Glutathione_S-Trfase"/>
</dbReference>
<proteinExistence type="inferred from homology"/>
<dbReference type="InterPro" id="IPR005955">
    <property type="entry name" value="GST_Zeta"/>
</dbReference>
<comment type="caution">
    <text evidence="4">The sequence shown here is derived from an EMBL/GenBank/DDBJ whole genome shotgun (WGS) entry which is preliminary data.</text>
</comment>
<dbReference type="EMBL" id="BMIJ01000003">
    <property type="protein sequence ID" value="GGB91905.1"/>
    <property type="molecule type" value="Genomic_DNA"/>
</dbReference>